<protein>
    <submittedName>
        <fullName evidence="2">Uncharacterized protein</fullName>
    </submittedName>
</protein>
<reference evidence="2 3" key="1">
    <citation type="journal article" date="2018" name="Genome Announc.">
        <title>Genome Sequence of Geothermobacter sp. HR-1 Iron Reducer from the Loihi Seamount.</title>
        <authorList>
            <person name="Smith H."/>
            <person name="Abuyen K."/>
            <person name="Tremblay J."/>
            <person name="Savalia P."/>
            <person name="Perez-Rodriguez I."/>
            <person name="Emerson D."/>
            <person name="Tully B."/>
            <person name="Amend J."/>
        </authorList>
    </citation>
    <scope>NUCLEOTIDE SEQUENCE [LARGE SCALE GENOMIC DNA]</scope>
    <source>
        <strain evidence="2 3">HR-1</strain>
    </source>
</reference>
<feature type="compositionally biased region" description="Basic and acidic residues" evidence="1">
    <location>
        <begin position="16"/>
        <end position="26"/>
    </location>
</feature>
<evidence type="ECO:0000313" key="3">
    <source>
        <dbReference type="Proteomes" id="UP000236340"/>
    </source>
</evidence>
<name>A0A2K2H7R1_9BACT</name>
<proteinExistence type="predicted"/>
<dbReference type="RefSeq" id="WP_103116202.1">
    <property type="nucleotide sequence ID" value="NZ_PPFX01000034.1"/>
</dbReference>
<dbReference type="AlphaFoldDB" id="A0A2K2H7R1"/>
<sequence>MKEEEEEQQQQPTSPESDHQHERKTMEKFWGATVETWNSATFRANQYKRIVQKKIDLTSLHKKISTAHTDLGKKIDDLYQNGNDNVMEHPDVMNMLKGLGSMRQAAAGLEEEIVTIKNEEPPEDEMQPPAGGNA</sequence>
<dbReference type="EMBL" id="PPFX01000034">
    <property type="protein sequence ID" value="PNU19297.1"/>
    <property type="molecule type" value="Genomic_DNA"/>
</dbReference>
<organism evidence="2 3">
    <name type="scientific">Geothermobacter hydrogeniphilus</name>
    <dbReference type="NCBI Taxonomy" id="1969733"/>
    <lineage>
        <taxon>Bacteria</taxon>
        <taxon>Pseudomonadati</taxon>
        <taxon>Thermodesulfobacteriota</taxon>
        <taxon>Desulfuromonadia</taxon>
        <taxon>Desulfuromonadales</taxon>
        <taxon>Geothermobacteraceae</taxon>
        <taxon>Geothermobacter</taxon>
    </lineage>
</organism>
<gene>
    <name evidence="2" type="ORF">C2E25_13210</name>
</gene>
<dbReference type="OrthoDB" id="5402117at2"/>
<evidence type="ECO:0000256" key="1">
    <source>
        <dbReference type="SAM" id="MobiDB-lite"/>
    </source>
</evidence>
<dbReference type="Proteomes" id="UP000236340">
    <property type="component" value="Unassembled WGS sequence"/>
</dbReference>
<evidence type="ECO:0000313" key="2">
    <source>
        <dbReference type="EMBL" id="PNU19297.1"/>
    </source>
</evidence>
<feature type="region of interest" description="Disordered" evidence="1">
    <location>
        <begin position="1"/>
        <end position="26"/>
    </location>
</feature>
<accession>A0A2K2H7R1</accession>
<comment type="caution">
    <text evidence="2">The sequence shown here is derived from an EMBL/GenBank/DDBJ whole genome shotgun (WGS) entry which is preliminary data.</text>
</comment>